<name>A0A2N3N504_9PEZI</name>
<dbReference type="GO" id="GO:0005829">
    <property type="term" value="C:cytosol"/>
    <property type="evidence" value="ECO:0007669"/>
    <property type="project" value="TreeGrafter"/>
</dbReference>
<dbReference type="GO" id="GO:0005886">
    <property type="term" value="C:plasma membrane"/>
    <property type="evidence" value="ECO:0007669"/>
    <property type="project" value="TreeGrafter"/>
</dbReference>
<dbReference type="SUPFAM" id="SSF81296">
    <property type="entry name" value="E set domains"/>
    <property type="match status" value="1"/>
</dbReference>
<dbReference type="EMBL" id="NLAX01000701">
    <property type="protein sequence ID" value="PKS07506.1"/>
    <property type="molecule type" value="Genomic_DNA"/>
</dbReference>
<comment type="caution">
    <text evidence="3">The sequence shown here is derived from an EMBL/GenBank/DDBJ whole genome shotgun (WGS) entry which is preliminary data.</text>
</comment>
<protein>
    <recommendedName>
        <fullName evidence="2">Arrestin-like N-terminal domain-containing protein</fullName>
    </recommendedName>
</protein>
<organism evidence="3 4">
    <name type="scientific">Lomentospora prolificans</name>
    <dbReference type="NCBI Taxonomy" id="41688"/>
    <lineage>
        <taxon>Eukaryota</taxon>
        <taxon>Fungi</taxon>
        <taxon>Dikarya</taxon>
        <taxon>Ascomycota</taxon>
        <taxon>Pezizomycotina</taxon>
        <taxon>Sordariomycetes</taxon>
        <taxon>Hypocreomycetidae</taxon>
        <taxon>Microascales</taxon>
        <taxon>Microascaceae</taxon>
        <taxon>Lomentospora</taxon>
    </lineage>
</organism>
<dbReference type="InterPro" id="IPR014752">
    <property type="entry name" value="Arrestin-like_C"/>
</dbReference>
<dbReference type="InterPro" id="IPR014756">
    <property type="entry name" value="Ig_E-set"/>
</dbReference>
<dbReference type="Pfam" id="PF00339">
    <property type="entry name" value="Arrestin_N"/>
    <property type="match status" value="1"/>
</dbReference>
<evidence type="ECO:0000313" key="4">
    <source>
        <dbReference type="Proteomes" id="UP000233524"/>
    </source>
</evidence>
<dbReference type="GO" id="GO:0070086">
    <property type="term" value="P:ubiquitin-dependent endocytosis"/>
    <property type="evidence" value="ECO:0007669"/>
    <property type="project" value="TreeGrafter"/>
</dbReference>
<accession>A0A2N3N504</accession>
<evidence type="ECO:0000259" key="2">
    <source>
        <dbReference type="Pfam" id="PF00339"/>
    </source>
</evidence>
<feature type="region of interest" description="Disordered" evidence="1">
    <location>
        <begin position="422"/>
        <end position="543"/>
    </location>
</feature>
<dbReference type="CDD" id="cd22952">
    <property type="entry name" value="ART10-like"/>
    <property type="match status" value="1"/>
</dbReference>
<dbReference type="InterPro" id="IPR011021">
    <property type="entry name" value="Arrestin-like_N"/>
</dbReference>
<gene>
    <name evidence="3" type="ORF">jhhlp_006110</name>
</gene>
<dbReference type="AlphaFoldDB" id="A0A2N3N504"/>
<dbReference type="STRING" id="41688.A0A2N3N504"/>
<dbReference type="GO" id="GO:0030674">
    <property type="term" value="F:protein-macromolecule adaptor activity"/>
    <property type="evidence" value="ECO:0007669"/>
    <property type="project" value="TreeGrafter"/>
</dbReference>
<feature type="compositionally biased region" description="Polar residues" evidence="1">
    <location>
        <begin position="459"/>
        <end position="468"/>
    </location>
</feature>
<dbReference type="InParanoid" id="A0A2N3N504"/>
<dbReference type="PANTHER" id="PTHR11188">
    <property type="entry name" value="ARRESTIN DOMAIN CONTAINING PROTEIN"/>
    <property type="match status" value="1"/>
</dbReference>
<feature type="domain" description="Arrestin-like N-terminal" evidence="2">
    <location>
        <begin position="3"/>
        <end position="112"/>
    </location>
</feature>
<reference evidence="3 4" key="1">
    <citation type="journal article" date="2017" name="G3 (Bethesda)">
        <title>First Draft Genome Sequence of the Pathogenic Fungus Lomentospora prolificans (Formerly Scedosporium prolificans).</title>
        <authorList>
            <person name="Luo R."/>
            <person name="Zimin A."/>
            <person name="Workman R."/>
            <person name="Fan Y."/>
            <person name="Pertea G."/>
            <person name="Grossman N."/>
            <person name="Wear M.P."/>
            <person name="Jia B."/>
            <person name="Miller H."/>
            <person name="Casadevall A."/>
            <person name="Timp W."/>
            <person name="Zhang S.X."/>
            <person name="Salzberg S.L."/>
        </authorList>
    </citation>
    <scope>NUCLEOTIDE SEQUENCE [LARGE SCALE GENOMIC DNA]</scope>
    <source>
        <strain evidence="3 4">JHH-5317</strain>
    </source>
</reference>
<dbReference type="InterPro" id="IPR050357">
    <property type="entry name" value="Arrestin_domain-protein"/>
</dbReference>
<feature type="compositionally biased region" description="Polar residues" evidence="1">
    <location>
        <begin position="424"/>
        <end position="441"/>
    </location>
</feature>
<keyword evidence="4" id="KW-1185">Reference proteome</keyword>
<dbReference type="OrthoDB" id="3365616at2759"/>
<proteinExistence type="predicted"/>
<dbReference type="Proteomes" id="UP000233524">
    <property type="component" value="Unassembled WGS sequence"/>
</dbReference>
<evidence type="ECO:0000313" key="3">
    <source>
        <dbReference type="EMBL" id="PKS07506.1"/>
    </source>
</evidence>
<sequence length="543" mass="58741">MSVRIVLDNPPSFYTNLDPICGRVIVNLQRTEQIGTIVVKLEGEAKTALVPQIDPHTGSSTGGPVATETHKILYRIQQVFPDENNISASFVLRPGTHQFPFKFKLPFNNVCSDIVTMSKMGGLGGVGGFGAGGGGLFGSGIRVMDGTTQIFLHHVKKTLPPSLTGFPGMAEIRYYIKATVQRPGILRENWRTQIGFRFMPIEEPRPPKSQAKAFAKRPYSFRPLSPNIQEAKRRSFFGKPKVEDAGSDIVPPTVEMCAWLPHPCILTCNSPLPLQITATKKMPSTQAVFLVAVQIELVGTTRIRCYEMVETVVNRFVVVSNANLHIPLTRAPNDDVGTEVEVPDYIWRNISLPNTVCPSFTTCNLSRTYSLDIKLGLAWETPGGNGKFSSGAGAIPPQAIYLPLHFSDVKVYSGIAPPPEVLNALQNRPSGKQSTSNKPPVSSTTSTTTAEERPPQLPPRTNSGQLISPQRPGAGRPSGEAAPPYDPLYPPQLGAPGNPPYDDAPPSYDEAMATEATGPVQRPAFSGVTTDVNGPSQIPDKGR</sequence>
<dbReference type="VEuPathDB" id="FungiDB:jhhlp_006110"/>
<dbReference type="GO" id="GO:0031625">
    <property type="term" value="F:ubiquitin protein ligase binding"/>
    <property type="evidence" value="ECO:0007669"/>
    <property type="project" value="TreeGrafter"/>
</dbReference>
<dbReference type="PANTHER" id="PTHR11188:SF166">
    <property type="entry name" value="ARRESTIN (OR S-ANTIGEN), N-TERMINAL DOMAIN PROTEIN (AFU_ORTHOLOGUE AFUA_7G02050)"/>
    <property type="match status" value="1"/>
</dbReference>
<feature type="compositionally biased region" description="Polar residues" evidence="1">
    <location>
        <begin position="527"/>
        <end position="536"/>
    </location>
</feature>
<evidence type="ECO:0000256" key="1">
    <source>
        <dbReference type="SAM" id="MobiDB-lite"/>
    </source>
</evidence>
<dbReference type="Gene3D" id="2.60.40.640">
    <property type="match status" value="1"/>
</dbReference>